<evidence type="ECO:0000256" key="8">
    <source>
        <dbReference type="ARBA" id="ARBA00023141"/>
    </source>
</evidence>
<dbReference type="Pfam" id="PF02153">
    <property type="entry name" value="PDH_N"/>
    <property type="match status" value="1"/>
</dbReference>
<gene>
    <name evidence="11" type="ORF">NFC81_08450</name>
</gene>
<dbReference type="GO" id="GO:0004665">
    <property type="term" value="F:prephenate dehydrogenase (NADP+) activity"/>
    <property type="evidence" value="ECO:0007669"/>
    <property type="project" value="InterPro"/>
</dbReference>
<dbReference type="PROSITE" id="PS51176">
    <property type="entry name" value="PDH_ADH"/>
    <property type="match status" value="1"/>
</dbReference>
<dbReference type="InterPro" id="IPR050812">
    <property type="entry name" value="Preph/Arog_dehydrog"/>
</dbReference>
<dbReference type="FunFam" id="1.10.3660.10:FF:000003">
    <property type="entry name" value="Prephenate dehydrogenase"/>
    <property type="match status" value="1"/>
</dbReference>
<dbReference type="GO" id="GO:0070403">
    <property type="term" value="F:NAD+ binding"/>
    <property type="evidence" value="ECO:0007669"/>
    <property type="project" value="InterPro"/>
</dbReference>
<dbReference type="SUPFAM" id="SSF51735">
    <property type="entry name" value="NAD(P)-binding Rossmann-fold domains"/>
    <property type="match status" value="1"/>
</dbReference>
<feature type="domain" description="Prephenate/arogenate dehydrogenase" evidence="10">
    <location>
        <begin position="9"/>
        <end position="298"/>
    </location>
</feature>
<evidence type="ECO:0000259" key="10">
    <source>
        <dbReference type="PROSITE" id="PS51176"/>
    </source>
</evidence>
<name>A0AB38YD08_9GAMM</name>
<evidence type="ECO:0000256" key="6">
    <source>
        <dbReference type="ARBA" id="ARBA00023002"/>
    </source>
</evidence>
<protein>
    <recommendedName>
        <fullName evidence="3">prephenate dehydrogenase</fullName>
        <ecNumber evidence="3">1.3.1.12</ecNumber>
    </recommendedName>
</protein>
<sequence>MINQAKRPITVGIIGLGLIGASLAAGLRAREVEVTLLGADHSADTTAKAKSRGLIDAVLNDPKALCEQADVLVLAVPVLSTTEVLRQLAPYLMDGKTILTDVGSVKGSLIRAVQDVFGELPTWLVPGHPIAGAENSGVDAADPNLFDRHQVILTPHERSDLEAIEIVTSIWRDVGADIQMMTVERHDEVLAATSHLPHLLAFSLVDTLAQESEKYEIFHYAAGGFRDFTRIAASDPTMWHDIFLSNDAATLNVLDHYISHLEGLRTALRERDGDTLKQVFIRAKRARDYFSSILEERSR</sequence>
<dbReference type="GO" id="GO:0008977">
    <property type="term" value="F:prephenate dehydrogenase (NAD+) activity"/>
    <property type="evidence" value="ECO:0007669"/>
    <property type="project" value="UniProtKB-EC"/>
</dbReference>
<keyword evidence="4" id="KW-0827">Tyrosine biosynthesis</keyword>
<accession>A0AB38YD08</accession>
<evidence type="ECO:0000313" key="11">
    <source>
        <dbReference type="EMBL" id="WLD56760.1"/>
    </source>
</evidence>
<dbReference type="EC" id="1.3.1.12" evidence="3"/>
<evidence type="ECO:0000256" key="5">
    <source>
        <dbReference type="ARBA" id="ARBA00022605"/>
    </source>
</evidence>
<dbReference type="PANTHER" id="PTHR21363:SF0">
    <property type="entry name" value="PREPHENATE DEHYDROGENASE [NADP(+)]"/>
    <property type="match status" value="1"/>
</dbReference>
<comment type="catalytic activity">
    <reaction evidence="9">
        <text>prephenate + NAD(+) = 3-(4-hydroxyphenyl)pyruvate + CO2 + NADH</text>
        <dbReference type="Rhea" id="RHEA:13869"/>
        <dbReference type="ChEBI" id="CHEBI:16526"/>
        <dbReference type="ChEBI" id="CHEBI:29934"/>
        <dbReference type="ChEBI" id="CHEBI:36242"/>
        <dbReference type="ChEBI" id="CHEBI:57540"/>
        <dbReference type="ChEBI" id="CHEBI:57945"/>
        <dbReference type="EC" id="1.3.1.12"/>
    </reaction>
</comment>
<dbReference type="EMBL" id="CP101717">
    <property type="protein sequence ID" value="WLD56760.1"/>
    <property type="molecule type" value="Genomic_DNA"/>
</dbReference>
<dbReference type="Gene3D" id="1.10.3660.10">
    <property type="entry name" value="6-phosphogluconate dehydrogenase C-terminal like domain"/>
    <property type="match status" value="1"/>
</dbReference>
<keyword evidence="8" id="KW-0057">Aromatic amino acid biosynthesis</keyword>
<keyword evidence="5" id="KW-0028">Amino-acid biosynthesis</keyword>
<dbReference type="InterPro" id="IPR046826">
    <property type="entry name" value="PDH_N"/>
</dbReference>
<keyword evidence="6" id="KW-0560">Oxidoreductase</keyword>
<proteinExistence type="inferred from homology"/>
<dbReference type="PANTHER" id="PTHR21363">
    <property type="entry name" value="PREPHENATE DEHYDROGENASE"/>
    <property type="match status" value="1"/>
</dbReference>
<comment type="pathway">
    <text evidence="1">Amino-acid biosynthesis; L-tyrosine biosynthesis; (4-hydroxyphenyl)pyruvate from prephenate (NAD(+) route): step 1/1.</text>
</comment>
<dbReference type="FunFam" id="3.40.50.720:FF:000208">
    <property type="entry name" value="Prephenate dehydrogenase"/>
    <property type="match status" value="1"/>
</dbReference>
<dbReference type="RefSeq" id="WP_304994044.1">
    <property type="nucleotide sequence ID" value="NZ_CP101717.1"/>
</dbReference>
<evidence type="ECO:0000256" key="7">
    <source>
        <dbReference type="ARBA" id="ARBA00023027"/>
    </source>
</evidence>
<dbReference type="InterPro" id="IPR046825">
    <property type="entry name" value="PDH_C"/>
</dbReference>
<dbReference type="InterPro" id="IPR008927">
    <property type="entry name" value="6-PGluconate_DH-like_C_sf"/>
</dbReference>
<dbReference type="InterPro" id="IPR003099">
    <property type="entry name" value="Prephen_DH"/>
</dbReference>
<dbReference type="AlphaFoldDB" id="A0AB38YD08"/>
<reference evidence="11" key="1">
    <citation type="submission" date="2022-07" db="EMBL/GenBank/DDBJ databases">
        <title>Complete genome sequence of Salinispirillum sp. LH10-3-1 capable of multiple carbohydrate inversion isolated from a soda lake.</title>
        <authorList>
            <person name="Liu J."/>
            <person name="Zhai Y."/>
            <person name="Zhang H."/>
            <person name="Yang H."/>
            <person name="Qu J."/>
            <person name="Li J."/>
        </authorList>
    </citation>
    <scope>NUCLEOTIDE SEQUENCE</scope>
    <source>
        <strain evidence="11">LH 10-3-1</strain>
    </source>
</reference>
<evidence type="ECO:0000256" key="2">
    <source>
        <dbReference type="ARBA" id="ARBA00007964"/>
    </source>
</evidence>
<comment type="similarity">
    <text evidence="2">Belongs to the prephenate/arogenate dehydrogenase family.</text>
</comment>
<organism evidence="11">
    <name type="scientific">Salinispirillum sp. LH 10-3-1</name>
    <dbReference type="NCBI Taxonomy" id="2952525"/>
    <lineage>
        <taxon>Bacteria</taxon>
        <taxon>Pseudomonadati</taxon>
        <taxon>Pseudomonadota</taxon>
        <taxon>Gammaproteobacteria</taxon>
        <taxon>Oceanospirillales</taxon>
        <taxon>Saccharospirillaceae</taxon>
        <taxon>Salinispirillum</taxon>
    </lineage>
</organism>
<dbReference type="Gene3D" id="3.40.50.720">
    <property type="entry name" value="NAD(P)-binding Rossmann-like Domain"/>
    <property type="match status" value="1"/>
</dbReference>
<keyword evidence="7" id="KW-0520">NAD</keyword>
<evidence type="ECO:0000256" key="4">
    <source>
        <dbReference type="ARBA" id="ARBA00022498"/>
    </source>
</evidence>
<dbReference type="GO" id="GO:0006571">
    <property type="term" value="P:tyrosine biosynthetic process"/>
    <property type="evidence" value="ECO:0007669"/>
    <property type="project" value="UniProtKB-KW"/>
</dbReference>
<dbReference type="InterPro" id="IPR036291">
    <property type="entry name" value="NAD(P)-bd_dom_sf"/>
</dbReference>
<evidence type="ECO:0000256" key="1">
    <source>
        <dbReference type="ARBA" id="ARBA00005067"/>
    </source>
</evidence>
<evidence type="ECO:0000256" key="3">
    <source>
        <dbReference type="ARBA" id="ARBA00012068"/>
    </source>
</evidence>
<dbReference type="SUPFAM" id="SSF48179">
    <property type="entry name" value="6-phosphogluconate dehydrogenase C-terminal domain-like"/>
    <property type="match status" value="1"/>
</dbReference>
<dbReference type="Pfam" id="PF20463">
    <property type="entry name" value="PDH_C"/>
    <property type="match status" value="1"/>
</dbReference>
<evidence type="ECO:0000256" key="9">
    <source>
        <dbReference type="ARBA" id="ARBA00049260"/>
    </source>
</evidence>